<proteinExistence type="inferred from homology"/>
<evidence type="ECO:0000313" key="3">
    <source>
        <dbReference type="EMBL" id="OGG21257.1"/>
    </source>
</evidence>
<evidence type="ECO:0000256" key="2">
    <source>
        <dbReference type="RuleBase" id="RU362080"/>
    </source>
</evidence>
<dbReference type="NCBIfam" id="TIGR01552">
    <property type="entry name" value="phd_fam"/>
    <property type="match status" value="1"/>
</dbReference>
<dbReference type="Pfam" id="PF02604">
    <property type="entry name" value="PhdYeFM_antitox"/>
    <property type="match status" value="1"/>
</dbReference>
<evidence type="ECO:0000313" key="4">
    <source>
        <dbReference type="Proteomes" id="UP000177092"/>
    </source>
</evidence>
<dbReference type="Gene3D" id="3.40.1620.10">
    <property type="entry name" value="YefM-like domain"/>
    <property type="match status" value="1"/>
</dbReference>
<dbReference type="Proteomes" id="UP000177092">
    <property type="component" value="Unassembled WGS sequence"/>
</dbReference>
<dbReference type="InterPro" id="IPR036165">
    <property type="entry name" value="YefM-like_sf"/>
</dbReference>
<reference evidence="3 4" key="1">
    <citation type="journal article" date="2016" name="Nat. Commun.">
        <title>Thousands of microbial genomes shed light on interconnected biogeochemical processes in an aquifer system.</title>
        <authorList>
            <person name="Anantharaman K."/>
            <person name="Brown C.T."/>
            <person name="Hug L.A."/>
            <person name="Sharon I."/>
            <person name="Castelle C.J."/>
            <person name="Probst A.J."/>
            <person name="Thomas B.C."/>
            <person name="Singh A."/>
            <person name="Wilkins M.J."/>
            <person name="Karaoz U."/>
            <person name="Brodie E.L."/>
            <person name="Williams K.H."/>
            <person name="Hubbard S.S."/>
            <person name="Banfield J.F."/>
        </authorList>
    </citation>
    <scope>NUCLEOTIDE SEQUENCE [LARGE SCALE GENOMIC DNA]</scope>
</reference>
<comment type="function">
    <text evidence="2">Antitoxin component of a type II toxin-antitoxin (TA) system.</text>
</comment>
<organism evidence="3 4">
    <name type="scientific">Candidatus Gottesmanbacteria bacterium RIFCSPHIGHO2_02_FULL_40_13</name>
    <dbReference type="NCBI Taxonomy" id="1798384"/>
    <lineage>
        <taxon>Bacteria</taxon>
        <taxon>Candidatus Gottesmaniibacteriota</taxon>
    </lineage>
</organism>
<comment type="similarity">
    <text evidence="1 2">Belongs to the phD/YefM antitoxin family.</text>
</comment>
<sequence length="102" mass="11590">MNILNSADLRNNLSEILELVASRKKPVYIGRFGQPKAVLVDLVTYNWQKQVFQYLQRLNTLTPSEIETLNILLDEKTRNSLLLGLGEIKSGEVASLSEFLKQ</sequence>
<evidence type="ECO:0000256" key="1">
    <source>
        <dbReference type="ARBA" id="ARBA00009981"/>
    </source>
</evidence>
<dbReference type="AlphaFoldDB" id="A0A1F6AAD4"/>
<dbReference type="SUPFAM" id="SSF143120">
    <property type="entry name" value="YefM-like"/>
    <property type="match status" value="1"/>
</dbReference>
<dbReference type="InterPro" id="IPR006442">
    <property type="entry name" value="Antitoxin_Phd/YefM"/>
</dbReference>
<comment type="caution">
    <text evidence="3">The sequence shown here is derived from an EMBL/GenBank/DDBJ whole genome shotgun (WGS) entry which is preliminary data.</text>
</comment>
<dbReference type="EMBL" id="MFJN01000025">
    <property type="protein sequence ID" value="OGG21257.1"/>
    <property type="molecule type" value="Genomic_DNA"/>
</dbReference>
<gene>
    <name evidence="3" type="ORF">A3D03_02700</name>
</gene>
<protein>
    <recommendedName>
        <fullName evidence="2">Antitoxin</fullName>
    </recommendedName>
</protein>
<name>A0A1F6AAD4_9BACT</name>
<accession>A0A1F6AAD4</accession>